<dbReference type="EMBL" id="CM047582">
    <property type="protein sequence ID" value="KAI9916011.1"/>
    <property type="molecule type" value="Genomic_DNA"/>
</dbReference>
<name>A0ACC0WE78_9STRA</name>
<evidence type="ECO:0000313" key="1">
    <source>
        <dbReference type="EMBL" id="KAI9916011.1"/>
    </source>
</evidence>
<evidence type="ECO:0000313" key="2">
    <source>
        <dbReference type="Proteomes" id="UP001163321"/>
    </source>
</evidence>
<keyword evidence="2" id="KW-1185">Reference proteome</keyword>
<accession>A0ACC0WE78</accession>
<dbReference type="Proteomes" id="UP001163321">
    <property type="component" value="Chromosome 3"/>
</dbReference>
<organism evidence="1 2">
    <name type="scientific">Peronosclerospora sorghi</name>
    <dbReference type="NCBI Taxonomy" id="230839"/>
    <lineage>
        <taxon>Eukaryota</taxon>
        <taxon>Sar</taxon>
        <taxon>Stramenopiles</taxon>
        <taxon>Oomycota</taxon>
        <taxon>Peronosporomycetes</taxon>
        <taxon>Peronosporales</taxon>
        <taxon>Peronosporaceae</taxon>
        <taxon>Peronosclerospora</taxon>
    </lineage>
</organism>
<comment type="caution">
    <text evidence="1">The sequence shown here is derived from an EMBL/GenBank/DDBJ whole genome shotgun (WGS) entry which is preliminary data.</text>
</comment>
<reference evidence="1 2" key="1">
    <citation type="journal article" date="2022" name="bioRxiv">
        <title>The genome of the oomycete Peronosclerospora sorghi, a cosmopolitan pathogen of maize and sorghum, is inflated with dispersed pseudogenes.</title>
        <authorList>
            <person name="Fletcher K."/>
            <person name="Martin F."/>
            <person name="Isakeit T."/>
            <person name="Cavanaugh K."/>
            <person name="Magill C."/>
            <person name="Michelmore R."/>
        </authorList>
    </citation>
    <scope>NUCLEOTIDE SEQUENCE [LARGE SCALE GENOMIC DNA]</scope>
    <source>
        <strain evidence="1">P6</strain>
    </source>
</reference>
<gene>
    <name evidence="1" type="ORF">PsorP6_007035</name>
</gene>
<proteinExistence type="predicted"/>
<protein>
    <submittedName>
        <fullName evidence="1">Uncharacterized protein</fullName>
    </submittedName>
</protein>
<sequence>MAIARHHLTIHEKNQLRVYHRERPELTQEQLREWIHEKFGKWIGRSTIGKIASTPEEVCANPAAKRIQSGRFPEMEAELYEYIRKKHREEHGDDSLRGDGTILSEGFLWTKANEILARVRGASTRSVSLGWVQRFKKRHGLHRSQSFGRASARLEKTVEEHPVEPATLKSTSVVGAKRSREGDDEQELDNEQTEDEADVAGARSARRGASRKQFVSADDILLLTQVNRTKPWTYPHLMDGWQQVCDRLREQSDFTLEKTAGACQARVALLLDHLRAGNVAALRKSGTPEEYERKRELLVELQARQSAYAEFQLDLRKKRANHASPPSCTTAQQEAAVAQPVGDVAAASAVQEGKQGEETEDAQQERRFELLELKLERKLAEQRRHADEQVRQLERMQRAQIEVQQNQHAQLLATIQQQQAMMLDLIKSVTAQCKKN</sequence>